<protein>
    <submittedName>
        <fullName evidence="2">Host attachment family protein</fullName>
    </submittedName>
</protein>
<name>A0ABV1SGY8_9RHOB</name>
<gene>
    <name evidence="2" type="ORF">VSX56_10310</name>
</gene>
<proteinExistence type="predicted"/>
<organism evidence="2 3">
    <name type="scientific">Thioclava kandeliae</name>
    <dbReference type="NCBI Taxonomy" id="3070818"/>
    <lineage>
        <taxon>Bacteria</taxon>
        <taxon>Pseudomonadati</taxon>
        <taxon>Pseudomonadota</taxon>
        <taxon>Alphaproteobacteria</taxon>
        <taxon>Rhodobacterales</taxon>
        <taxon>Paracoccaceae</taxon>
        <taxon>Thioclava</taxon>
    </lineage>
</organism>
<dbReference type="InterPro" id="IPR041374">
    <property type="entry name" value="BaeRF_family12"/>
</dbReference>
<accession>A0ABV1SGY8</accession>
<reference evidence="2 3" key="1">
    <citation type="submission" date="2024-01" db="EMBL/GenBank/DDBJ databases">
        <authorList>
            <person name="Deng Y."/>
            <person name="Su J."/>
        </authorList>
    </citation>
    <scope>NUCLEOTIDE SEQUENCE [LARGE SCALE GENOMIC DNA]</scope>
    <source>
        <strain evidence="2 3">CPCC 100088</strain>
    </source>
</reference>
<sequence length="155" mass="17240">MAKFDTKKLETGTWVVIADGEKALFLENITDSKDPNLEVREVKTQDNPPDSAQGTDRPGRMADNGPGQKSAFDETDWHQLAKDRFAEDLAEQLYKLAHKGAFKRLVIAASPKVLGVLRPALHKEVADKLVAEIPKTYTNAPRDQIERWLCADLAA</sequence>
<reference evidence="2 3" key="2">
    <citation type="submission" date="2024-06" db="EMBL/GenBank/DDBJ databases">
        <title>Thioclava kandeliae sp. nov. from a rhizosphere soil sample of Kandelia candel in a mangrove.</title>
        <authorList>
            <person name="Mu T."/>
        </authorList>
    </citation>
    <scope>NUCLEOTIDE SEQUENCE [LARGE SCALE GENOMIC DNA]</scope>
    <source>
        <strain evidence="2 3">CPCC 100088</strain>
    </source>
</reference>
<dbReference type="RefSeq" id="WP_350936876.1">
    <property type="nucleotide sequence ID" value="NZ_JAYWLC010000007.1"/>
</dbReference>
<dbReference type="Proteomes" id="UP001438953">
    <property type="component" value="Unassembled WGS sequence"/>
</dbReference>
<comment type="caution">
    <text evidence="2">The sequence shown here is derived from an EMBL/GenBank/DDBJ whole genome shotgun (WGS) entry which is preliminary data.</text>
</comment>
<feature type="compositionally biased region" description="Polar residues" evidence="1">
    <location>
        <begin position="45"/>
        <end position="54"/>
    </location>
</feature>
<feature type="region of interest" description="Disordered" evidence="1">
    <location>
        <begin position="35"/>
        <end position="72"/>
    </location>
</feature>
<dbReference type="Pfam" id="PF18856">
    <property type="entry name" value="baeRF_family12"/>
    <property type="match status" value="1"/>
</dbReference>
<dbReference type="EMBL" id="JAYWLC010000007">
    <property type="protein sequence ID" value="MER5172170.1"/>
    <property type="molecule type" value="Genomic_DNA"/>
</dbReference>
<evidence type="ECO:0000256" key="1">
    <source>
        <dbReference type="SAM" id="MobiDB-lite"/>
    </source>
</evidence>
<keyword evidence="3" id="KW-1185">Reference proteome</keyword>
<evidence type="ECO:0000313" key="2">
    <source>
        <dbReference type="EMBL" id="MER5172170.1"/>
    </source>
</evidence>
<evidence type="ECO:0000313" key="3">
    <source>
        <dbReference type="Proteomes" id="UP001438953"/>
    </source>
</evidence>
<feature type="compositionally biased region" description="Basic and acidic residues" evidence="1">
    <location>
        <begin position="35"/>
        <end position="44"/>
    </location>
</feature>